<dbReference type="GeneID" id="55612786"/>
<reference evidence="1 2" key="1">
    <citation type="submission" date="2018-10" db="EMBL/GenBank/DDBJ databases">
        <authorList>
            <person name="Soria N.A."/>
            <person name="Batley M.G."/>
            <person name="Hanafy A."/>
            <person name="Singh N."/>
            <person name="Shaffer C.D."/>
            <person name="Weston-Hafer K.A."/>
            <person name="Russell D.A."/>
            <person name="Pope W.H."/>
            <person name="Jacobs-Sera D."/>
            <person name="Hendrix R.W."/>
            <person name="Hatfull G.F."/>
        </authorList>
    </citation>
    <scope>NUCLEOTIDE SEQUENCE [LARGE SCALE GENOMIC DNA]</scope>
</reference>
<keyword evidence="2" id="KW-1185">Reference proteome</keyword>
<dbReference type="RefSeq" id="YP_009842556.1">
    <property type="nucleotide sequence ID" value="NC_048742.1"/>
</dbReference>
<sequence length="119" mass="14289">MSEWDWPLESFKDEPDKIEKHYAERAKSGFSTFDWWNFDTYIAGVIGRAVREFSDGHGYHSDFSNMEDFAEFCKTIYEPLEFYASREYSRLKFDEQAVKYEEAVEAMKKFSERLGAWWD</sequence>
<name>A0A3Q9R4T5_9CAUD</name>
<proteinExistence type="predicted"/>
<dbReference type="Proteomes" id="UP000284334">
    <property type="component" value="Segment"/>
</dbReference>
<dbReference type="EMBL" id="MK061412">
    <property type="protein sequence ID" value="AZU97171.1"/>
    <property type="molecule type" value="Genomic_DNA"/>
</dbReference>
<accession>A0A3Q9R4T5</accession>
<evidence type="ECO:0000313" key="1">
    <source>
        <dbReference type="EMBL" id="AZU97171.1"/>
    </source>
</evidence>
<protein>
    <submittedName>
        <fullName evidence="1">Uncharacterized protein</fullName>
    </submittedName>
</protein>
<evidence type="ECO:0000313" key="2">
    <source>
        <dbReference type="Proteomes" id="UP000284334"/>
    </source>
</evidence>
<organism evidence="1 2">
    <name type="scientific">Streptomyces phage Gilson</name>
    <dbReference type="NCBI Taxonomy" id="2488789"/>
    <lineage>
        <taxon>Viruses</taxon>
        <taxon>Duplodnaviria</taxon>
        <taxon>Heunggongvirae</taxon>
        <taxon>Uroviricota</taxon>
        <taxon>Caudoviricetes</taxon>
        <taxon>Stanwilliamsviridae</taxon>
        <taxon>Loccivirinae</taxon>
        <taxon>Gilsonvirus</taxon>
        <taxon>Gilsonvirus gilson</taxon>
    </lineage>
</organism>
<dbReference type="KEGG" id="vg:55612786"/>
<gene>
    <name evidence="1" type="primary">95</name>
    <name evidence="1" type="ORF">SEA_GILSON_95</name>
</gene>